<protein>
    <recommendedName>
        <fullName evidence="3">Zinc finger, CCHC-type</fullName>
    </recommendedName>
</protein>
<reference evidence="2" key="2">
    <citation type="submission" date="2020-07" db="EMBL/GenBank/DDBJ databases">
        <authorList>
            <person name="Vera ALvarez R."/>
            <person name="Arias-Moreno D.M."/>
            <person name="Jimenez-Jacinto V."/>
            <person name="Jimenez-Bremont J.F."/>
            <person name="Swaminathan K."/>
            <person name="Moose S.P."/>
            <person name="Guerrero-Gonzalez M.L."/>
            <person name="Marino-Ramirez L."/>
            <person name="Landsman D."/>
            <person name="Rodriguez-Kessler M."/>
            <person name="Delgado-Sanchez P."/>
        </authorList>
    </citation>
    <scope>NUCLEOTIDE SEQUENCE</scope>
    <source>
        <tissue evidence="2">Cladode</tissue>
    </source>
</reference>
<accession>A0A7C8YYZ5</accession>
<proteinExistence type="predicted"/>
<feature type="region of interest" description="Disordered" evidence="1">
    <location>
        <begin position="212"/>
        <end position="239"/>
    </location>
</feature>
<evidence type="ECO:0000256" key="1">
    <source>
        <dbReference type="SAM" id="MobiDB-lite"/>
    </source>
</evidence>
<evidence type="ECO:0008006" key="3">
    <source>
        <dbReference type="Google" id="ProtNLM"/>
    </source>
</evidence>
<dbReference type="AlphaFoldDB" id="A0A7C8YYZ5"/>
<dbReference type="PANTHER" id="PTHR47592">
    <property type="entry name" value="PBF68 PROTEIN"/>
    <property type="match status" value="1"/>
</dbReference>
<sequence length="266" mass="31198">MATLQEMTSNFQKLNKFEGVGFRRWQKKMHFLLTTLKVVYILDTPYPIETENETLDQARRRSKFENDDYICRGHILNSMLGALFDVYQGLESAQELWEALENKYIFEDASSKNFIVSQFNNYKMVEKRSVLDQLHDIQRILSHFKQHNMHMDETIIVSSILDKLPPSWKDTKRTLKHKKEDMTLEDLANHLRIEEELHLQVESKEHVSKIHVIEDGESSQGPKGNKKRPYKDNNNKGNKKAKVVVGNATNWAIRREIILYESTSMA</sequence>
<reference evidence="2" key="1">
    <citation type="journal article" date="2013" name="J. Plant Res.">
        <title>Effect of fungi and light on seed germination of three Opuntia species from semiarid lands of central Mexico.</title>
        <authorList>
            <person name="Delgado-Sanchez P."/>
            <person name="Jimenez-Bremont J.F."/>
            <person name="Guerrero-Gonzalez Mde L."/>
            <person name="Flores J."/>
        </authorList>
    </citation>
    <scope>NUCLEOTIDE SEQUENCE</scope>
    <source>
        <tissue evidence="2">Cladode</tissue>
    </source>
</reference>
<organism evidence="2">
    <name type="scientific">Opuntia streptacantha</name>
    <name type="common">Prickly pear cactus</name>
    <name type="synonym">Opuntia cardona</name>
    <dbReference type="NCBI Taxonomy" id="393608"/>
    <lineage>
        <taxon>Eukaryota</taxon>
        <taxon>Viridiplantae</taxon>
        <taxon>Streptophyta</taxon>
        <taxon>Embryophyta</taxon>
        <taxon>Tracheophyta</taxon>
        <taxon>Spermatophyta</taxon>
        <taxon>Magnoliopsida</taxon>
        <taxon>eudicotyledons</taxon>
        <taxon>Gunneridae</taxon>
        <taxon>Pentapetalae</taxon>
        <taxon>Caryophyllales</taxon>
        <taxon>Cactineae</taxon>
        <taxon>Cactaceae</taxon>
        <taxon>Opuntioideae</taxon>
        <taxon>Opuntia</taxon>
    </lineage>
</organism>
<evidence type="ECO:0000313" key="2">
    <source>
        <dbReference type="EMBL" id="MBA4630156.1"/>
    </source>
</evidence>
<dbReference type="PANTHER" id="PTHR47592:SF29">
    <property type="entry name" value="ZINC FINGER, CCHC-TYPE"/>
    <property type="match status" value="1"/>
</dbReference>
<name>A0A7C8YYZ5_OPUST</name>
<dbReference type="EMBL" id="GISG01072326">
    <property type="protein sequence ID" value="MBA4630156.1"/>
    <property type="molecule type" value="Transcribed_RNA"/>
</dbReference>
<dbReference type="Pfam" id="PF14223">
    <property type="entry name" value="Retrotran_gag_2"/>
    <property type="match status" value="1"/>
</dbReference>